<dbReference type="InterPro" id="IPR020011">
    <property type="entry name" value="FimV_C"/>
</dbReference>
<proteinExistence type="predicted"/>
<keyword evidence="5" id="KW-1185">Reference proteome</keyword>
<feature type="coiled-coil region" evidence="1">
    <location>
        <begin position="311"/>
        <end position="338"/>
    </location>
</feature>
<dbReference type="EMBL" id="AP024718">
    <property type="protein sequence ID" value="BCX89196.1"/>
    <property type="molecule type" value="Genomic_DNA"/>
</dbReference>
<evidence type="ECO:0000256" key="2">
    <source>
        <dbReference type="SAM" id="MobiDB-lite"/>
    </source>
</evidence>
<reference evidence="5" key="1">
    <citation type="journal article" date="2024" name="Int. J. Syst. Evol. Microbiol.">
        <title>Methylomarinovum tepidoasis sp. nov., a moderately thermophilic methanotroph of the family Methylothermaceae isolated from a deep-sea hydrothermal field.</title>
        <authorList>
            <person name="Hirayama H."/>
            <person name="Takaki Y."/>
            <person name="Abe M."/>
            <person name="Miyazaki M."/>
            <person name="Uematsu K."/>
            <person name="Matsui Y."/>
            <person name="Takai K."/>
        </authorList>
    </citation>
    <scope>NUCLEOTIDE SEQUENCE [LARGE SCALE GENOMIC DNA]</scope>
    <source>
        <strain evidence="5">IN45</strain>
    </source>
</reference>
<dbReference type="Proteomes" id="UP001321450">
    <property type="component" value="Chromosome"/>
</dbReference>
<dbReference type="Gene3D" id="1.20.58.2200">
    <property type="match status" value="1"/>
</dbReference>
<feature type="compositionally biased region" description="Basic and acidic residues" evidence="2">
    <location>
        <begin position="256"/>
        <end position="268"/>
    </location>
</feature>
<dbReference type="Pfam" id="PF25800">
    <property type="entry name" value="FimV_N"/>
    <property type="match status" value="1"/>
</dbReference>
<feature type="region of interest" description="Disordered" evidence="2">
    <location>
        <begin position="349"/>
        <end position="427"/>
    </location>
</feature>
<feature type="compositionally biased region" description="Polar residues" evidence="2">
    <location>
        <begin position="737"/>
        <end position="746"/>
    </location>
</feature>
<feature type="compositionally biased region" description="Low complexity" evidence="2">
    <location>
        <begin position="379"/>
        <end position="393"/>
    </location>
</feature>
<dbReference type="RefSeq" id="WP_286291487.1">
    <property type="nucleotide sequence ID" value="NZ_AP024718.1"/>
</dbReference>
<gene>
    <name evidence="4" type="ORF">MIN45_P1566</name>
</gene>
<dbReference type="InterPro" id="IPR020012">
    <property type="entry name" value="LysM_FimV"/>
</dbReference>
<evidence type="ECO:0000256" key="1">
    <source>
        <dbReference type="SAM" id="Coils"/>
    </source>
</evidence>
<feature type="domain" description="FimV N-terminal" evidence="3">
    <location>
        <begin position="22"/>
        <end position="130"/>
    </location>
</feature>
<feature type="compositionally biased region" description="Basic and acidic residues" evidence="2">
    <location>
        <begin position="278"/>
        <end position="290"/>
    </location>
</feature>
<dbReference type="NCBIfam" id="TIGR03504">
    <property type="entry name" value="FimV_Cterm"/>
    <property type="match status" value="1"/>
</dbReference>
<dbReference type="InterPro" id="IPR057840">
    <property type="entry name" value="FimV_N"/>
</dbReference>
<dbReference type="KEGG" id="meiy:MIN45_P1566"/>
<dbReference type="InterPro" id="IPR011990">
    <property type="entry name" value="TPR-like_helical_dom_sf"/>
</dbReference>
<protein>
    <submittedName>
        <fullName evidence="4">Pilus assembly protein FimV</fullName>
    </submittedName>
</protein>
<dbReference type="Gene3D" id="1.25.40.10">
    <property type="entry name" value="Tetratricopeptide repeat domain"/>
    <property type="match status" value="1"/>
</dbReference>
<feature type="compositionally biased region" description="Basic and acidic residues" evidence="2">
    <location>
        <begin position="402"/>
        <end position="412"/>
    </location>
</feature>
<feature type="compositionally biased region" description="Low complexity" evidence="2">
    <location>
        <begin position="359"/>
        <end position="370"/>
    </location>
</feature>
<evidence type="ECO:0000259" key="3">
    <source>
        <dbReference type="Pfam" id="PF25800"/>
    </source>
</evidence>
<dbReference type="AlphaFoldDB" id="A0AAU9CIM0"/>
<feature type="region of interest" description="Disordered" evidence="2">
    <location>
        <begin position="798"/>
        <end position="819"/>
    </location>
</feature>
<organism evidence="4 5">
    <name type="scientific">Methylomarinovum tepidoasis</name>
    <dbReference type="NCBI Taxonomy" id="2840183"/>
    <lineage>
        <taxon>Bacteria</taxon>
        <taxon>Pseudomonadati</taxon>
        <taxon>Pseudomonadota</taxon>
        <taxon>Gammaproteobacteria</taxon>
        <taxon>Methylococcales</taxon>
        <taxon>Methylothermaceae</taxon>
        <taxon>Methylomarinovum</taxon>
    </lineage>
</organism>
<dbReference type="InterPro" id="IPR038440">
    <property type="entry name" value="FimV_C_sf"/>
</dbReference>
<feature type="region of interest" description="Disordered" evidence="2">
    <location>
        <begin position="704"/>
        <end position="764"/>
    </location>
</feature>
<sequence length="819" mass="88150">MRDFAKTLAVMGVLTPAGVNALGVGEIKLHSALNQKLLAEIPILAAPGEDPAQIQVHLASPQAFAKAGLSRPYYLTRLRFSKPLRKPDGSLVVQVTSTDAIREPFLDFLVQVEWPQGKMLREFTVLLDPPLTYDDVVKVPQTPPGVTPAPIQRSRSSATVNTALSQGQAVAYGPVRRNESLWQIAEKLKPDAAITTEQMVMALYRKNPQAFEHDNVNELKAGVTLKVPEREEILSASPREARRAFQRHYQSWLARRAPEPEPRKEATADVKQPQLKLEAPKETESTKAEGVDIPVVEGPEPGADPAITEELAALKAENEALKARLDALETRLNALLEMKNAALAGVAAAGQTQPAPSHPAEVVTPEPAAAEAEKPVAPEPSAAVKKAAAKPEPAAQPPKPKPRTEPRPETKSRQVSTAHAEESGWGDPLYLSLGGGSLLLLGAAGWLIWRRRTLADAQADSLLVDMDMAPAPAVIHGEEKPAEAAADTAPEAATVTPAGGVEVAESSFLSEFTPSDFDILEADDEAVDPIAEADVYLAYGRYQQAEELIKQALAEDSANRALQLKLLEIYYANEDAAAFEKYARELQQAGAPQDPEFWSKVEEMARELEIGNKSFSGGGAAPAAVADAKVDKDEADPEPAVATFDLADSGEEFPSAAEDTPLSSEGEAEPSGIGETVAATEATTAADEDEELLQGLDFDLGDFDLEALQNQDRDDTARKPEQAAEEDDNVLAFSVSDEASSENPQTPAEAEEAAQEDEEHFDLTDMDELDTKLDLARAYVDMDDVESARAILEEVLSHGSEKQRQEAKELLERVGMVSS</sequence>
<feature type="compositionally biased region" description="Acidic residues" evidence="2">
    <location>
        <begin position="749"/>
        <end position="764"/>
    </location>
</feature>
<feature type="compositionally biased region" description="Basic and acidic residues" evidence="2">
    <location>
        <begin position="711"/>
        <end position="722"/>
    </location>
</feature>
<dbReference type="SUPFAM" id="SSF48452">
    <property type="entry name" value="TPR-like"/>
    <property type="match status" value="1"/>
</dbReference>
<feature type="region of interest" description="Disordered" evidence="2">
    <location>
        <begin position="253"/>
        <end position="304"/>
    </location>
</feature>
<name>A0AAU9CIM0_9GAMM</name>
<keyword evidence="1" id="KW-0175">Coiled coil</keyword>
<feature type="compositionally biased region" description="Basic and acidic residues" evidence="2">
    <location>
        <begin position="798"/>
        <end position="812"/>
    </location>
</feature>
<accession>A0AAU9CIM0</accession>
<evidence type="ECO:0000313" key="5">
    <source>
        <dbReference type="Proteomes" id="UP001321450"/>
    </source>
</evidence>
<feature type="region of interest" description="Disordered" evidence="2">
    <location>
        <begin position="645"/>
        <end position="672"/>
    </location>
</feature>
<evidence type="ECO:0000313" key="4">
    <source>
        <dbReference type="EMBL" id="BCX89196.1"/>
    </source>
</evidence>
<dbReference type="NCBIfam" id="TIGR03505">
    <property type="entry name" value="FimV_core"/>
    <property type="match status" value="1"/>
</dbReference>